<evidence type="ECO:0000256" key="2">
    <source>
        <dbReference type="SAM" id="SignalP"/>
    </source>
</evidence>
<evidence type="ECO:0008006" key="5">
    <source>
        <dbReference type="Google" id="ProtNLM"/>
    </source>
</evidence>
<dbReference type="EMBL" id="QJJM01000001">
    <property type="protein sequence ID" value="PXW79388.1"/>
    <property type="molecule type" value="Genomic_DNA"/>
</dbReference>
<feature type="region of interest" description="Disordered" evidence="1">
    <location>
        <begin position="93"/>
        <end position="112"/>
    </location>
</feature>
<evidence type="ECO:0000313" key="4">
    <source>
        <dbReference type="Proteomes" id="UP000248014"/>
    </source>
</evidence>
<feature type="signal peptide" evidence="2">
    <location>
        <begin position="1"/>
        <end position="23"/>
    </location>
</feature>
<feature type="compositionally biased region" description="Low complexity" evidence="1">
    <location>
        <begin position="65"/>
        <end position="82"/>
    </location>
</feature>
<accession>A0A2V3VF16</accession>
<evidence type="ECO:0000256" key="1">
    <source>
        <dbReference type="SAM" id="MobiDB-lite"/>
    </source>
</evidence>
<feature type="chain" id="PRO_5015960330" description="Lipoprotein" evidence="2">
    <location>
        <begin position="24"/>
        <end position="112"/>
    </location>
</feature>
<comment type="caution">
    <text evidence="3">The sequence shown here is derived from an EMBL/GenBank/DDBJ whole genome shotgun (WGS) entry which is preliminary data.</text>
</comment>
<name>A0A2V3VF16_9SPHN</name>
<dbReference type="OrthoDB" id="7597135at2"/>
<dbReference type="Proteomes" id="UP000248014">
    <property type="component" value="Unassembled WGS sequence"/>
</dbReference>
<feature type="region of interest" description="Disordered" evidence="1">
    <location>
        <begin position="42"/>
        <end position="85"/>
    </location>
</feature>
<evidence type="ECO:0000313" key="3">
    <source>
        <dbReference type="EMBL" id="PXW79388.1"/>
    </source>
</evidence>
<keyword evidence="4" id="KW-1185">Reference proteome</keyword>
<dbReference type="RefSeq" id="WP_110297323.1">
    <property type="nucleotide sequence ID" value="NZ_QJJM01000001.1"/>
</dbReference>
<organism evidence="3 4">
    <name type="scientific">Blastomonas natatoria</name>
    <dbReference type="NCBI Taxonomy" id="34015"/>
    <lineage>
        <taxon>Bacteria</taxon>
        <taxon>Pseudomonadati</taxon>
        <taxon>Pseudomonadota</taxon>
        <taxon>Alphaproteobacteria</taxon>
        <taxon>Sphingomonadales</taxon>
        <taxon>Sphingomonadaceae</taxon>
        <taxon>Blastomonas</taxon>
    </lineage>
</organism>
<reference evidence="3 4" key="1">
    <citation type="submission" date="2018-05" db="EMBL/GenBank/DDBJ databases">
        <title>Genomic Encyclopedia of Type Strains, Phase IV (KMG-IV): sequencing the most valuable type-strain genomes for metagenomic binning, comparative biology and taxonomic classification.</title>
        <authorList>
            <person name="Goeker M."/>
        </authorList>
    </citation>
    <scope>NUCLEOTIDE SEQUENCE [LARGE SCALE GENOMIC DNA]</scope>
    <source>
        <strain evidence="3 4">DSM 3183</strain>
    </source>
</reference>
<dbReference type="PROSITE" id="PS51257">
    <property type="entry name" value="PROKAR_LIPOPROTEIN"/>
    <property type="match status" value="1"/>
</dbReference>
<keyword evidence="2" id="KW-0732">Signal</keyword>
<gene>
    <name evidence="3" type="ORF">C7451_101455</name>
</gene>
<sequence>MRNKATAIIGLMGFVATSQAASACDLEGFGYTRINPFAHHAAWNVPSDKPTQQNDSSDQRAAANTADTRSASSTQAQASATDARADIARATFTPVSAESAANQSQRFTATKD</sequence>
<dbReference type="AlphaFoldDB" id="A0A2V3VF16"/>
<proteinExistence type="predicted"/>
<protein>
    <recommendedName>
        <fullName evidence="5">Lipoprotein</fullName>
    </recommendedName>
</protein>